<reference evidence="4" key="1">
    <citation type="submission" date="2017-09" db="EMBL/GenBank/DDBJ databases">
        <title>Depth-based differentiation of microbial function through sediment-hosted aquifers and enrichment of novel symbionts in the deep terrestrial subsurface.</title>
        <authorList>
            <person name="Probst A.J."/>
            <person name="Ladd B."/>
            <person name="Jarett J.K."/>
            <person name="Geller-Mcgrath D.E."/>
            <person name="Sieber C.M.K."/>
            <person name="Emerson J.B."/>
            <person name="Anantharaman K."/>
            <person name="Thomas B.C."/>
            <person name="Malmstrom R."/>
            <person name="Stieglmeier M."/>
            <person name="Klingl A."/>
            <person name="Woyke T."/>
            <person name="Ryan C.M."/>
            <person name="Banfield J.F."/>
        </authorList>
    </citation>
    <scope>NUCLEOTIDE SEQUENCE [LARGE SCALE GENOMIC DNA]</scope>
</reference>
<evidence type="ECO:0000259" key="2">
    <source>
        <dbReference type="PROSITE" id="PS50853"/>
    </source>
</evidence>
<dbReference type="InterPro" id="IPR059177">
    <property type="entry name" value="GH29D-like_dom"/>
</dbReference>
<dbReference type="CDD" id="cd00063">
    <property type="entry name" value="FN3"/>
    <property type="match status" value="1"/>
</dbReference>
<dbReference type="EMBL" id="PFPO01000028">
    <property type="protein sequence ID" value="PIZ99421.1"/>
    <property type="molecule type" value="Genomic_DNA"/>
</dbReference>
<dbReference type="InterPro" id="IPR015914">
    <property type="entry name" value="PAPs_N"/>
</dbReference>
<dbReference type="AlphaFoldDB" id="A0A2M7VFM2"/>
<evidence type="ECO:0000313" key="3">
    <source>
        <dbReference type="EMBL" id="PIZ99421.1"/>
    </source>
</evidence>
<protein>
    <recommendedName>
        <fullName evidence="2">Fibronectin type-III domain-containing protein</fullName>
    </recommendedName>
</protein>
<dbReference type="Pfam" id="PF16656">
    <property type="entry name" value="Pur_ac_phosph_N"/>
    <property type="match status" value="1"/>
</dbReference>
<accession>A0A2M7VFM2</accession>
<comment type="caution">
    <text evidence="3">The sequence shown here is derived from an EMBL/GenBank/DDBJ whole genome shotgun (WGS) entry which is preliminary data.</text>
</comment>
<name>A0A2M7VFM2_9BACT</name>
<dbReference type="GO" id="GO:0046872">
    <property type="term" value="F:metal ion binding"/>
    <property type="evidence" value="ECO:0007669"/>
    <property type="project" value="InterPro"/>
</dbReference>
<dbReference type="SUPFAM" id="SSF49363">
    <property type="entry name" value="Purple acid phosphatase, N-terminal domain"/>
    <property type="match status" value="1"/>
</dbReference>
<feature type="domain" description="Fibronectin type-III" evidence="2">
    <location>
        <begin position="153"/>
        <end position="243"/>
    </location>
</feature>
<dbReference type="InterPro" id="IPR008963">
    <property type="entry name" value="Purple_acid_Pase-like_N"/>
</dbReference>
<feature type="chain" id="PRO_5014701994" description="Fibronectin type-III domain-containing protein" evidence="1">
    <location>
        <begin position="27"/>
        <end position="459"/>
    </location>
</feature>
<evidence type="ECO:0000256" key="1">
    <source>
        <dbReference type="SAM" id="SignalP"/>
    </source>
</evidence>
<dbReference type="InterPro" id="IPR003961">
    <property type="entry name" value="FN3_dom"/>
</dbReference>
<gene>
    <name evidence="3" type="ORF">COX77_01635</name>
</gene>
<dbReference type="Gene3D" id="2.60.40.10">
    <property type="entry name" value="Immunoglobulins"/>
    <property type="match status" value="1"/>
</dbReference>
<proteinExistence type="predicted"/>
<evidence type="ECO:0000313" key="4">
    <source>
        <dbReference type="Proteomes" id="UP000230405"/>
    </source>
</evidence>
<sequence length="459" mass="47314">MIKKSFHLLIVILVLGLGFYAINAMASSVTGDLNTGLNSNGGNMDGVVVAAPTPSPAAGTYSSTQSVTLTATGSTAICYTTNGTTPACATSITCTTGTKYSSAVSISSTTTLKSIACYNNDSGGPVASTVYTIESSGGGGGGGGSLPPSDTTAPTISSILVSNISATGSTISWSSNESSLTWLVYGTSFIYGSESKSTGYSTTHSVTLTGLTASTTYHYQLKGKDSTGNAGSSSDYVFTTLAAGAPVVVEPTPPTTPPAAPTPPTTVPGTYSLDEITKVTGGNISDLTAIRNEALETKLNSSLVTPLVKTFSTMTTDQKNIVLNFVTYGTDSTHILGSGERAGVVSSFISAFGKPPVSDADWSDVIKIANGRWPSQTNAAKEATAKVSFRSIYLRQPNMKDKYDNAAVTVMSYGLRPALRNLKSEAIAIKTFRAIFGFAPTKASSWDAVRAIAYSGAKR</sequence>
<dbReference type="GO" id="GO:0003993">
    <property type="term" value="F:acid phosphatase activity"/>
    <property type="evidence" value="ECO:0007669"/>
    <property type="project" value="InterPro"/>
</dbReference>
<feature type="signal peptide" evidence="1">
    <location>
        <begin position="1"/>
        <end position="26"/>
    </location>
</feature>
<keyword evidence="1" id="KW-0732">Signal</keyword>
<dbReference type="InterPro" id="IPR013783">
    <property type="entry name" value="Ig-like_fold"/>
</dbReference>
<dbReference type="PROSITE" id="PS50853">
    <property type="entry name" value="FN3"/>
    <property type="match status" value="1"/>
</dbReference>
<dbReference type="Pfam" id="PF13290">
    <property type="entry name" value="CHB_HEX_C_1"/>
    <property type="match status" value="1"/>
</dbReference>
<dbReference type="Proteomes" id="UP000230405">
    <property type="component" value="Unassembled WGS sequence"/>
</dbReference>
<organism evidence="3 4">
    <name type="scientific">Candidatus Komeilibacteria bacterium CG_4_10_14_0_2_um_filter_37_10</name>
    <dbReference type="NCBI Taxonomy" id="1974470"/>
    <lineage>
        <taxon>Bacteria</taxon>
        <taxon>Candidatus Komeiliibacteriota</taxon>
    </lineage>
</organism>